<protein>
    <recommendedName>
        <fullName evidence="2">F-box domain-containing protein</fullName>
    </recommendedName>
</protein>
<keyword evidence="1" id="KW-0812">Transmembrane</keyword>
<dbReference type="Proteomes" id="UP001310594">
    <property type="component" value="Unassembled WGS sequence"/>
</dbReference>
<evidence type="ECO:0000313" key="3">
    <source>
        <dbReference type="EMBL" id="KAK5702958.1"/>
    </source>
</evidence>
<feature type="transmembrane region" description="Helical" evidence="1">
    <location>
        <begin position="12"/>
        <end position="30"/>
    </location>
</feature>
<name>A0AAN7WD62_9PEZI</name>
<keyword evidence="1" id="KW-1133">Transmembrane helix</keyword>
<gene>
    <name evidence="3" type="ORF">LTR97_003904</name>
</gene>
<dbReference type="EMBL" id="JAVRQU010000005">
    <property type="protein sequence ID" value="KAK5702958.1"/>
    <property type="molecule type" value="Genomic_DNA"/>
</dbReference>
<evidence type="ECO:0000256" key="1">
    <source>
        <dbReference type="SAM" id="Phobius"/>
    </source>
</evidence>
<dbReference type="SMART" id="SM00256">
    <property type="entry name" value="FBOX"/>
    <property type="match status" value="1"/>
</dbReference>
<dbReference type="SUPFAM" id="SSF81383">
    <property type="entry name" value="F-box domain"/>
    <property type="match status" value="1"/>
</dbReference>
<feature type="domain" description="F-box" evidence="2">
    <location>
        <begin position="18"/>
        <end position="58"/>
    </location>
</feature>
<accession>A0AAN7WD62</accession>
<comment type="caution">
    <text evidence="3">The sequence shown here is derived from an EMBL/GenBank/DDBJ whole genome shotgun (WGS) entry which is preliminary data.</text>
</comment>
<organism evidence="3 4">
    <name type="scientific">Elasticomyces elasticus</name>
    <dbReference type="NCBI Taxonomy" id="574655"/>
    <lineage>
        <taxon>Eukaryota</taxon>
        <taxon>Fungi</taxon>
        <taxon>Dikarya</taxon>
        <taxon>Ascomycota</taxon>
        <taxon>Pezizomycotina</taxon>
        <taxon>Dothideomycetes</taxon>
        <taxon>Dothideomycetidae</taxon>
        <taxon>Mycosphaerellales</taxon>
        <taxon>Teratosphaeriaceae</taxon>
        <taxon>Elasticomyces</taxon>
    </lineage>
</organism>
<reference evidence="3" key="1">
    <citation type="submission" date="2023-08" db="EMBL/GenBank/DDBJ databases">
        <title>Black Yeasts Isolated from many extreme environments.</title>
        <authorList>
            <person name="Coleine C."/>
            <person name="Stajich J.E."/>
            <person name="Selbmann L."/>
        </authorList>
    </citation>
    <scope>NUCLEOTIDE SEQUENCE</scope>
    <source>
        <strain evidence="3">CCFEE 5810</strain>
    </source>
</reference>
<dbReference type="InterPro" id="IPR001810">
    <property type="entry name" value="F-box_dom"/>
</dbReference>
<dbReference type="InterPro" id="IPR036047">
    <property type="entry name" value="F-box-like_dom_sf"/>
</dbReference>
<sequence>MATTNNVPSNIMSHAVFNVVELLESIILYLPMRDMQRSRRVSRQWRETVDGSLPIRKALFLEPGTVKDLAIDAEIIDPYLHALDRESITLCHHSTHPLFDPRYKASANRKPGNCHQLAASATLLRDVYLVQPPTTTDMSAILLYSNVSLDTMPIEIKLEAGETFGSLHGVIARALDDHRLDANFTQWCWTQYRDYCMWD</sequence>
<keyword evidence="1" id="KW-0472">Membrane</keyword>
<evidence type="ECO:0000259" key="2">
    <source>
        <dbReference type="SMART" id="SM00256"/>
    </source>
</evidence>
<proteinExistence type="predicted"/>
<dbReference type="Gene3D" id="1.20.1280.50">
    <property type="match status" value="1"/>
</dbReference>
<evidence type="ECO:0000313" key="4">
    <source>
        <dbReference type="Proteomes" id="UP001310594"/>
    </source>
</evidence>
<dbReference type="AlphaFoldDB" id="A0AAN7WD62"/>
<dbReference type="Pfam" id="PF00646">
    <property type="entry name" value="F-box"/>
    <property type="match status" value="1"/>
</dbReference>